<sequence length="61" mass="6802">MLICSSMLFEPTSFMCLAPKLQESFCGTFNMPKLPLPKSYLQTHDNICLPALFGPAQNTFS</sequence>
<reference evidence="1" key="1">
    <citation type="submission" date="2018-02" db="EMBL/GenBank/DDBJ databases">
        <title>Rhizophora mucronata_Transcriptome.</title>
        <authorList>
            <person name="Meera S.P."/>
            <person name="Sreeshan A."/>
            <person name="Augustine A."/>
        </authorList>
    </citation>
    <scope>NUCLEOTIDE SEQUENCE</scope>
    <source>
        <tissue evidence="1">Leaf</tissue>
    </source>
</reference>
<accession>A0A2P2Q096</accession>
<dbReference type="AlphaFoldDB" id="A0A2P2Q096"/>
<organism evidence="1">
    <name type="scientific">Rhizophora mucronata</name>
    <name type="common">Asiatic mangrove</name>
    <dbReference type="NCBI Taxonomy" id="61149"/>
    <lineage>
        <taxon>Eukaryota</taxon>
        <taxon>Viridiplantae</taxon>
        <taxon>Streptophyta</taxon>
        <taxon>Embryophyta</taxon>
        <taxon>Tracheophyta</taxon>
        <taxon>Spermatophyta</taxon>
        <taxon>Magnoliopsida</taxon>
        <taxon>eudicotyledons</taxon>
        <taxon>Gunneridae</taxon>
        <taxon>Pentapetalae</taxon>
        <taxon>rosids</taxon>
        <taxon>fabids</taxon>
        <taxon>Malpighiales</taxon>
        <taxon>Rhizophoraceae</taxon>
        <taxon>Rhizophora</taxon>
    </lineage>
</organism>
<proteinExistence type="predicted"/>
<evidence type="ECO:0000313" key="1">
    <source>
        <dbReference type="EMBL" id="MBX60384.1"/>
    </source>
</evidence>
<dbReference type="EMBL" id="GGEC01079900">
    <property type="protein sequence ID" value="MBX60384.1"/>
    <property type="molecule type" value="Transcribed_RNA"/>
</dbReference>
<protein>
    <submittedName>
        <fullName evidence="1">Uncharacterized protein</fullName>
    </submittedName>
</protein>
<name>A0A2P2Q096_RHIMU</name>